<dbReference type="HOGENOM" id="CLU_1824938_0_0_1"/>
<dbReference type="AlphaFoldDB" id="A0A074XAG3"/>
<feature type="region of interest" description="Disordered" evidence="1">
    <location>
        <begin position="121"/>
        <end position="141"/>
    </location>
</feature>
<reference evidence="2 3" key="1">
    <citation type="journal article" date="2014" name="BMC Genomics">
        <title>Genome sequencing of four Aureobasidium pullulans varieties: biotechnological potential, stress tolerance, and description of new species.</title>
        <authorList>
            <person name="Gostin Ar C."/>
            <person name="Ohm R.A."/>
            <person name="Kogej T."/>
            <person name="Sonjak S."/>
            <person name="Turk M."/>
            <person name="Zajc J."/>
            <person name="Zalar P."/>
            <person name="Grube M."/>
            <person name="Sun H."/>
            <person name="Han J."/>
            <person name="Sharma A."/>
            <person name="Chiniquy J."/>
            <person name="Ngan C.Y."/>
            <person name="Lipzen A."/>
            <person name="Barry K."/>
            <person name="Grigoriev I.V."/>
            <person name="Gunde-Cimerman N."/>
        </authorList>
    </citation>
    <scope>NUCLEOTIDE SEQUENCE [LARGE SCALE GENOMIC DNA]</scope>
    <source>
        <strain evidence="2 3">EXF-150</strain>
    </source>
</reference>
<accession>A0A074XAG3</accession>
<feature type="compositionally biased region" description="Basic and acidic residues" evidence="1">
    <location>
        <begin position="121"/>
        <end position="132"/>
    </location>
</feature>
<dbReference type="Proteomes" id="UP000030706">
    <property type="component" value="Unassembled WGS sequence"/>
</dbReference>
<evidence type="ECO:0000256" key="1">
    <source>
        <dbReference type="SAM" id="MobiDB-lite"/>
    </source>
</evidence>
<gene>
    <name evidence="2" type="ORF">M438DRAFT_153926</name>
</gene>
<proteinExistence type="predicted"/>
<dbReference type="EMBL" id="KL585010">
    <property type="protein sequence ID" value="KEQ79047.1"/>
    <property type="molecule type" value="Genomic_DNA"/>
</dbReference>
<keyword evidence="3" id="KW-1185">Reference proteome</keyword>
<name>A0A074XAG3_AURPU</name>
<protein>
    <submittedName>
        <fullName evidence="2">Uncharacterized protein</fullName>
    </submittedName>
</protein>
<evidence type="ECO:0000313" key="3">
    <source>
        <dbReference type="Proteomes" id="UP000030706"/>
    </source>
</evidence>
<organism evidence="2 3">
    <name type="scientific">Aureobasidium pullulans EXF-150</name>
    <dbReference type="NCBI Taxonomy" id="1043002"/>
    <lineage>
        <taxon>Eukaryota</taxon>
        <taxon>Fungi</taxon>
        <taxon>Dikarya</taxon>
        <taxon>Ascomycota</taxon>
        <taxon>Pezizomycotina</taxon>
        <taxon>Dothideomycetes</taxon>
        <taxon>Dothideomycetidae</taxon>
        <taxon>Dothideales</taxon>
        <taxon>Saccotheciaceae</taxon>
        <taxon>Aureobasidium</taxon>
    </lineage>
</organism>
<dbReference type="GeneID" id="40741296"/>
<sequence>MLPKTALSTSKRIISVDERRKLRRRTILQRQNDYKMENFKPKQLSTTRVCTLIRTKIVVWLWGQITFRFANTFCVCKVRRCVPPARLSKSSRSAHAMSRLFRFDSNKNILPSEDIMTEEQRQFSEHYPRSGRDALLGSSSL</sequence>
<evidence type="ECO:0000313" key="2">
    <source>
        <dbReference type="EMBL" id="KEQ79047.1"/>
    </source>
</evidence>
<dbReference type="RefSeq" id="XP_029755234.1">
    <property type="nucleotide sequence ID" value="XM_029898990.1"/>
</dbReference>